<evidence type="ECO:0000313" key="1">
    <source>
        <dbReference type="EMBL" id="KAJ0011055.1"/>
    </source>
</evidence>
<accession>A0ACC0X6B2</accession>
<name>A0ACC0X6B2_9ROSI</name>
<keyword evidence="2" id="KW-1185">Reference proteome</keyword>
<gene>
    <name evidence="1" type="ORF">Pint_33920</name>
</gene>
<proteinExistence type="predicted"/>
<dbReference type="Proteomes" id="UP001163603">
    <property type="component" value="Chromosome 14"/>
</dbReference>
<reference evidence="2" key="1">
    <citation type="journal article" date="2023" name="G3 (Bethesda)">
        <title>Genome assembly and association tests identify interacting loci associated with vigor, precocity, and sex in interspecific pistachio rootstocks.</title>
        <authorList>
            <person name="Palmer W."/>
            <person name="Jacygrad E."/>
            <person name="Sagayaradj S."/>
            <person name="Cavanaugh K."/>
            <person name="Han R."/>
            <person name="Bertier L."/>
            <person name="Beede B."/>
            <person name="Kafkas S."/>
            <person name="Golino D."/>
            <person name="Preece J."/>
            <person name="Michelmore R."/>
        </authorList>
    </citation>
    <scope>NUCLEOTIDE SEQUENCE [LARGE SCALE GENOMIC DNA]</scope>
</reference>
<comment type="caution">
    <text evidence="1">The sequence shown here is derived from an EMBL/GenBank/DDBJ whole genome shotgun (WGS) entry which is preliminary data.</text>
</comment>
<organism evidence="1 2">
    <name type="scientific">Pistacia integerrima</name>
    <dbReference type="NCBI Taxonomy" id="434235"/>
    <lineage>
        <taxon>Eukaryota</taxon>
        <taxon>Viridiplantae</taxon>
        <taxon>Streptophyta</taxon>
        <taxon>Embryophyta</taxon>
        <taxon>Tracheophyta</taxon>
        <taxon>Spermatophyta</taxon>
        <taxon>Magnoliopsida</taxon>
        <taxon>eudicotyledons</taxon>
        <taxon>Gunneridae</taxon>
        <taxon>Pentapetalae</taxon>
        <taxon>rosids</taxon>
        <taxon>malvids</taxon>
        <taxon>Sapindales</taxon>
        <taxon>Anacardiaceae</taxon>
        <taxon>Pistacia</taxon>
    </lineage>
</organism>
<protein>
    <submittedName>
        <fullName evidence="1">Uncharacterized protein</fullName>
    </submittedName>
</protein>
<dbReference type="EMBL" id="CM047749">
    <property type="protein sequence ID" value="KAJ0011055.1"/>
    <property type="molecule type" value="Genomic_DNA"/>
</dbReference>
<evidence type="ECO:0000313" key="2">
    <source>
        <dbReference type="Proteomes" id="UP001163603"/>
    </source>
</evidence>
<sequence length="412" mass="46848">MGPRNTPLPPPEEYCDDDFHWSDASNYDESSNGFAGAAGNDDGEASDNDGGDGREERAETSNNEGEVGAETRGHLSDYEKNNDDFMEGGLVRMRMQHFIGIDGCHLKGHYGGVLLSAISMDANSGIFPLAICVCEAENNDSWGFFLGLLHDFLGDIEHVTFMSDRKNFPGVHLRKLFWAMSKATNRPDFVKAMGSVKDVDEGAYKWLLENEPNQWSRHAFDTTAKLDHITNNMSECFNSWLDEDRELPILSLLELYRHRVMKQLQCRLKAGTEWITPLPPVIHRKINKMIEATRNVKVRYPGCDEFEVDDENVNPCKTHVLVLGKQLCDCGMWQLSGIPCVHAIACLLHKNISNYDHYVDPKLRILMYLQTYAYMVHPVPDKTSWPEVSDEYIWPPYRQPKVGDLRNQEGEI</sequence>